<gene>
    <name evidence="2" type="ORF">JOQ06_024236</name>
</gene>
<dbReference type="AlphaFoldDB" id="A0AAD6BMS0"/>
<name>A0AAD6BMS0_9TELE</name>
<feature type="coiled-coil region" evidence="1">
    <location>
        <begin position="55"/>
        <end position="82"/>
    </location>
</feature>
<organism evidence="2 3">
    <name type="scientific">Pogonophryne albipinna</name>
    <dbReference type="NCBI Taxonomy" id="1090488"/>
    <lineage>
        <taxon>Eukaryota</taxon>
        <taxon>Metazoa</taxon>
        <taxon>Chordata</taxon>
        <taxon>Craniata</taxon>
        <taxon>Vertebrata</taxon>
        <taxon>Euteleostomi</taxon>
        <taxon>Actinopterygii</taxon>
        <taxon>Neopterygii</taxon>
        <taxon>Teleostei</taxon>
        <taxon>Neoteleostei</taxon>
        <taxon>Acanthomorphata</taxon>
        <taxon>Eupercaria</taxon>
        <taxon>Perciformes</taxon>
        <taxon>Notothenioidei</taxon>
        <taxon>Pogonophryne</taxon>
    </lineage>
</organism>
<dbReference type="EMBL" id="JAPTMU010000003">
    <property type="protein sequence ID" value="KAJ4946571.1"/>
    <property type="molecule type" value="Genomic_DNA"/>
</dbReference>
<keyword evidence="1" id="KW-0175">Coiled coil</keyword>
<protein>
    <submittedName>
        <fullName evidence="2">Uncharacterized protein</fullName>
    </submittedName>
</protein>
<comment type="caution">
    <text evidence="2">The sequence shown here is derived from an EMBL/GenBank/DDBJ whole genome shotgun (WGS) entry which is preliminary data.</text>
</comment>
<reference evidence="2" key="1">
    <citation type="submission" date="2022-11" db="EMBL/GenBank/DDBJ databases">
        <title>Chromosome-level genome of Pogonophryne albipinna.</title>
        <authorList>
            <person name="Jo E."/>
        </authorList>
    </citation>
    <scope>NUCLEOTIDE SEQUENCE</scope>
    <source>
        <strain evidence="2">SGF0006</strain>
        <tissue evidence="2">Muscle</tissue>
    </source>
</reference>
<evidence type="ECO:0000256" key="1">
    <source>
        <dbReference type="SAM" id="Coils"/>
    </source>
</evidence>
<evidence type="ECO:0000313" key="3">
    <source>
        <dbReference type="Proteomes" id="UP001219934"/>
    </source>
</evidence>
<dbReference type="Proteomes" id="UP001219934">
    <property type="component" value="Unassembled WGS sequence"/>
</dbReference>
<sequence>MQDATFEVTGQGDPVVPEVMYSLLDVAVNRQSLYVHGLQIMWRCFTLLGRQVRLRKAAEQKTELLKKEIVSLKRKADGAKERLEVHLATASFTMDEHIDKDSQTDIFVDHEETHDMDNSS</sequence>
<keyword evidence="3" id="KW-1185">Reference proteome</keyword>
<proteinExistence type="predicted"/>
<evidence type="ECO:0000313" key="2">
    <source>
        <dbReference type="EMBL" id="KAJ4946571.1"/>
    </source>
</evidence>
<accession>A0AAD6BMS0</accession>